<dbReference type="SMART" id="SM00420">
    <property type="entry name" value="HTH_DEOR"/>
    <property type="match status" value="1"/>
</dbReference>
<dbReference type="Proteomes" id="UP000235649">
    <property type="component" value="Unassembled WGS sequence"/>
</dbReference>
<evidence type="ECO:0000256" key="1">
    <source>
        <dbReference type="ARBA" id="ARBA00023015"/>
    </source>
</evidence>
<dbReference type="InterPro" id="IPR014036">
    <property type="entry name" value="DeoR-like_C"/>
</dbReference>
<dbReference type="PANTHER" id="PTHR30363:SF51">
    <property type="entry name" value="HTH-TYPE TRANSCRIPTIONAL REPRESSOR GLCR"/>
    <property type="match status" value="1"/>
</dbReference>
<dbReference type="Pfam" id="PF00455">
    <property type="entry name" value="DeoRC"/>
    <property type="match status" value="1"/>
</dbReference>
<dbReference type="SMART" id="SM01134">
    <property type="entry name" value="DeoRC"/>
    <property type="match status" value="1"/>
</dbReference>
<evidence type="ECO:0000313" key="6">
    <source>
        <dbReference type="Proteomes" id="UP000235649"/>
    </source>
</evidence>
<proteinExistence type="predicted"/>
<dbReference type="GO" id="GO:0003700">
    <property type="term" value="F:DNA-binding transcription factor activity"/>
    <property type="evidence" value="ECO:0007669"/>
    <property type="project" value="InterPro"/>
</dbReference>
<gene>
    <name evidence="5" type="ORF">CBP76_10510</name>
</gene>
<dbReference type="Pfam" id="PF08220">
    <property type="entry name" value="HTH_DeoR"/>
    <property type="match status" value="1"/>
</dbReference>
<accession>A0A2N7ARP7</accession>
<dbReference type="InterPro" id="IPR037171">
    <property type="entry name" value="NagB/RpiA_transferase-like"/>
</dbReference>
<keyword evidence="2" id="KW-0238">DNA-binding</keyword>
<dbReference type="PANTHER" id="PTHR30363">
    <property type="entry name" value="HTH-TYPE TRANSCRIPTIONAL REGULATOR SRLR-RELATED"/>
    <property type="match status" value="1"/>
</dbReference>
<evidence type="ECO:0000313" key="5">
    <source>
        <dbReference type="EMBL" id="PMD68033.1"/>
    </source>
</evidence>
<comment type="caution">
    <text evidence="5">The sequence shown here is derived from an EMBL/GenBank/DDBJ whole genome shotgun (WGS) entry which is preliminary data.</text>
</comment>
<keyword evidence="1" id="KW-0805">Transcription regulation</keyword>
<dbReference type="PROSITE" id="PS51000">
    <property type="entry name" value="HTH_DEOR_2"/>
    <property type="match status" value="1"/>
</dbReference>
<keyword evidence="3" id="KW-0804">Transcription</keyword>
<organism evidence="5 6">
    <name type="scientific">Companilactobacillus nuruki</name>
    <dbReference type="NCBI Taxonomy" id="1993540"/>
    <lineage>
        <taxon>Bacteria</taxon>
        <taxon>Bacillati</taxon>
        <taxon>Bacillota</taxon>
        <taxon>Bacilli</taxon>
        <taxon>Lactobacillales</taxon>
        <taxon>Lactobacillaceae</taxon>
        <taxon>Companilactobacillus</taxon>
    </lineage>
</organism>
<reference evidence="5 6" key="1">
    <citation type="submission" date="2017-05" db="EMBL/GenBank/DDBJ databases">
        <title>Lactobacillus nurukis nov., sp. nov., isolated from nuruk.</title>
        <authorList>
            <person name="Kim S.-J."/>
        </authorList>
    </citation>
    <scope>NUCLEOTIDE SEQUENCE [LARGE SCALE GENOMIC DNA]</scope>
    <source>
        <strain evidence="5 6">SYF10-1a</strain>
    </source>
</reference>
<dbReference type="InterPro" id="IPR050313">
    <property type="entry name" value="Carb_Metab_HTH_regulators"/>
</dbReference>
<dbReference type="InterPro" id="IPR001034">
    <property type="entry name" value="DeoR_HTH"/>
</dbReference>
<keyword evidence="6" id="KW-1185">Reference proteome</keyword>
<dbReference type="InterPro" id="IPR018356">
    <property type="entry name" value="Tscrpt_reg_HTH_DeoR_CS"/>
</dbReference>
<dbReference type="InterPro" id="IPR036388">
    <property type="entry name" value="WH-like_DNA-bd_sf"/>
</dbReference>
<sequence>MQKERLDLILKTLQEKQTLTLKEIIDLTKSSRDTARRDVVKLAESNLVERNYGGISLPNTFKKLDNYLQRSDDFVNAKKELAKRAAAFTNQATQIYLDVSTTVEFMPKYLTNPNLFSVTNSLDIADQLIRHSPGKTRILGGNLDAEKRCVVGTKPCLDLENYTFDYAFLSGVGIDQDGIYYAYEDDIDYKAKIRKQSKKLVLLLDSSKVNVKHNFKVLDLNQIDFIITNDNLPQKLENTLLKSKTQMIYI</sequence>
<dbReference type="SUPFAM" id="SSF100950">
    <property type="entry name" value="NagB/RpiA/CoA transferase-like"/>
    <property type="match status" value="1"/>
</dbReference>
<dbReference type="EMBL" id="NIPR01000052">
    <property type="protein sequence ID" value="PMD68033.1"/>
    <property type="molecule type" value="Genomic_DNA"/>
</dbReference>
<dbReference type="SUPFAM" id="SSF46785">
    <property type="entry name" value="Winged helix' DNA-binding domain"/>
    <property type="match status" value="1"/>
</dbReference>
<dbReference type="InterPro" id="IPR036390">
    <property type="entry name" value="WH_DNA-bd_sf"/>
</dbReference>
<dbReference type="PROSITE" id="PS00894">
    <property type="entry name" value="HTH_DEOR_1"/>
    <property type="match status" value="1"/>
</dbReference>
<dbReference type="AlphaFoldDB" id="A0A2N7ARP7"/>
<evidence type="ECO:0000256" key="3">
    <source>
        <dbReference type="ARBA" id="ARBA00023163"/>
    </source>
</evidence>
<name>A0A2N7ARP7_9LACO</name>
<dbReference type="GO" id="GO:0003677">
    <property type="term" value="F:DNA binding"/>
    <property type="evidence" value="ECO:0007669"/>
    <property type="project" value="UniProtKB-KW"/>
</dbReference>
<evidence type="ECO:0000259" key="4">
    <source>
        <dbReference type="PROSITE" id="PS51000"/>
    </source>
</evidence>
<protein>
    <submittedName>
        <fullName evidence="5">Alkaline phosphatase</fullName>
    </submittedName>
</protein>
<feature type="domain" description="HTH deoR-type" evidence="4">
    <location>
        <begin position="2"/>
        <end position="57"/>
    </location>
</feature>
<dbReference type="Gene3D" id="1.10.10.10">
    <property type="entry name" value="Winged helix-like DNA-binding domain superfamily/Winged helix DNA-binding domain"/>
    <property type="match status" value="1"/>
</dbReference>
<dbReference type="OrthoDB" id="9798651at2"/>
<evidence type="ECO:0000256" key="2">
    <source>
        <dbReference type="ARBA" id="ARBA00023125"/>
    </source>
</evidence>
<dbReference type="RefSeq" id="WP_102196828.1">
    <property type="nucleotide sequence ID" value="NZ_NIPR01000052.1"/>
</dbReference>